<gene>
    <name evidence="3" type="ORF">QFZ22_007308</name>
</gene>
<proteinExistence type="predicted"/>
<name>A0AAW8FN15_9ACTN</name>
<dbReference type="Proteomes" id="UP001234216">
    <property type="component" value="Unassembled WGS sequence"/>
</dbReference>
<evidence type="ECO:0000256" key="1">
    <source>
        <dbReference type="SAM" id="MobiDB-lite"/>
    </source>
</evidence>
<accession>A0AAW8FN15</accession>
<dbReference type="InterPro" id="IPR015002">
    <property type="entry name" value="T6SS_Tdi1_C"/>
</dbReference>
<evidence type="ECO:0000259" key="2">
    <source>
        <dbReference type="Pfam" id="PF08906"/>
    </source>
</evidence>
<dbReference type="AlphaFoldDB" id="A0AAW8FN15"/>
<feature type="region of interest" description="Disordered" evidence="1">
    <location>
        <begin position="1"/>
        <end position="27"/>
    </location>
</feature>
<comment type="caution">
    <text evidence="3">The sequence shown here is derived from an EMBL/GenBank/DDBJ whole genome shotgun (WGS) entry which is preliminary data.</text>
</comment>
<feature type="domain" description="T6SS immunity protein Tdi1 C-terminal" evidence="2">
    <location>
        <begin position="129"/>
        <end position="197"/>
    </location>
</feature>
<evidence type="ECO:0000313" key="3">
    <source>
        <dbReference type="EMBL" id="MDQ0911323.1"/>
    </source>
</evidence>
<protein>
    <recommendedName>
        <fullName evidence="2">T6SS immunity protein Tdi1 C-terminal domain-containing protein</fullName>
    </recommendedName>
</protein>
<dbReference type="RefSeq" id="WP_306982709.1">
    <property type="nucleotide sequence ID" value="NZ_JAUSZV010000005.1"/>
</dbReference>
<dbReference type="EMBL" id="JAUSZV010000005">
    <property type="protein sequence ID" value="MDQ0911323.1"/>
    <property type="molecule type" value="Genomic_DNA"/>
</dbReference>
<reference evidence="3" key="1">
    <citation type="submission" date="2023-07" db="EMBL/GenBank/DDBJ databases">
        <title>Comparative genomics of wheat-associated soil bacteria to identify genetic determinants of phenazine resistance.</title>
        <authorList>
            <person name="Mouncey N."/>
        </authorList>
    </citation>
    <scope>NUCLEOTIDE SEQUENCE</scope>
    <source>
        <strain evidence="3">V4I22</strain>
    </source>
</reference>
<sequence>MPHAAQLPSLADHIGPRPEPSAAAGTPAEHFPEAHLELLHHLNGFTVHHGAFRLLGMGHPVAALDVVAWNAPDTWRFAWDHRIDEFVIFGETAFGDSYAYRRLPGGGLAPEVHFLEGVLLRPEVIAPSFEAFLADELLRNAKEPYDQLVVDAVRRQGPIAPDQHWAYVPSVALGGEEDVENVTVLPAAVAMTFAGDIATAMQGATRDATGVQPYTDERGRPRLRVLFDR</sequence>
<evidence type="ECO:0000313" key="4">
    <source>
        <dbReference type="Proteomes" id="UP001234216"/>
    </source>
</evidence>
<organism evidence="3 4">
    <name type="scientific">Streptomyces canus</name>
    <dbReference type="NCBI Taxonomy" id="58343"/>
    <lineage>
        <taxon>Bacteria</taxon>
        <taxon>Bacillati</taxon>
        <taxon>Actinomycetota</taxon>
        <taxon>Actinomycetes</taxon>
        <taxon>Kitasatosporales</taxon>
        <taxon>Streptomycetaceae</taxon>
        <taxon>Streptomyces</taxon>
        <taxon>Streptomyces aurantiacus group</taxon>
    </lineage>
</organism>
<dbReference type="Pfam" id="PF08906">
    <property type="entry name" value="T6SS_Tdi1_C"/>
    <property type="match status" value="1"/>
</dbReference>